<reference evidence="3" key="1">
    <citation type="journal article" date="2015" name="BMC Genomics">
        <title>Genomic and transcriptomic analysis of the endophytic fungus Pestalotiopsis fici reveals its lifestyle and high potential for synthesis of natural products.</title>
        <authorList>
            <person name="Wang X."/>
            <person name="Zhang X."/>
            <person name="Liu L."/>
            <person name="Xiang M."/>
            <person name="Wang W."/>
            <person name="Sun X."/>
            <person name="Che Y."/>
            <person name="Guo L."/>
            <person name="Liu G."/>
            <person name="Guo L."/>
            <person name="Wang C."/>
            <person name="Yin W.B."/>
            <person name="Stadler M."/>
            <person name="Zhang X."/>
            <person name="Liu X."/>
        </authorList>
    </citation>
    <scope>NUCLEOTIDE SEQUENCE [LARGE SCALE GENOMIC DNA]</scope>
    <source>
        <strain evidence="3">W106-1 / CGMCC3.15140</strain>
    </source>
</reference>
<evidence type="ECO:0000259" key="1">
    <source>
        <dbReference type="Pfam" id="PF06985"/>
    </source>
</evidence>
<dbReference type="InterPro" id="IPR052895">
    <property type="entry name" value="HetReg/Transcr_Mod"/>
</dbReference>
<organism evidence="2 3">
    <name type="scientific">Pestalotiopsis fici (strain W106-1 / CGMCC3.15140)</name>
    <dbReference type="NCBI Taxonomy" id="1229662"/>
    <lineage>
        <taxon>Eukaryota</taxon>
        <taxon>Fungi</taxon>
        <taxon>Dikarya</taxon>
        <taxon>Ascomycota</taxon>
        <taxon>Pezizomycotina</taxon>
        <taxon>Sordariomycetes</taxon>
        <taxon>Xylariomycetidae</taxon>
        <taxon>Amphisphaeriales</taxon>
        <taxon>Sporocadaceae</taxon>
        <taxon>Pestalotiopsis</taxon>
    </lineage>
</organism>
<dbReference type="Pfam" id="PF06985">
    <property type="entry name" value="HET"/>
    <property type="match status" value="1"/>
</dbReference>
<evidence type="ECO:0000313" key="2">
    <source>
        <dbReference type="EMBL" id="ETS86291.1"/>
    </source>
</evidence>
<dbReference type="STRING" id="1229662.W3XM13"/>
<dbReference type="KEGG" id="pfy:PFICI_00119"/>
<dbReference type="EMBL" id="KI912109">
    <property type="protein sequence ID" value="ETS86291.1"/>
    <property type="molecule type" value="Genomic_DNA"/>
</dbReference>
<dbReference type="RefSeq" id="XP_007826891.1">
    <property type="nucleotide sequence ID" value="XM_007828700.1"/>
</dbReference>
<dbReference type="HOGENOM" id="CLU_004184_7_4_1"/>
<evidence type="ECO:0000313" key="3">
    <source>
        <dbReference type="Proteomes" id="UP000030651"/>
    </source>
</evidence>
<protein>
    <recommendedName>
        <fullName evidence="1">Heterokaryon incompatibility domain-containing protein</fullName>
    </recommendedName>
</protein>
<dbReference type="InParanoid" id="W3XM13"/>
<sequence length="559" mass="64084">MDATVNLAAALRQLRSLHDSPQKLPYRSAETYLWIDAICINQADIEEKNYQVPLMADIYSAAARVLVWLGPGDQGTDRFMDWLLSSWRPAPGSSSERREAYVLNQPASSDLYWLSLSIFLRQWFSRIWIVQEAVLPEKDPLVMCGSRTISFAHLDGCLRALVNDHGWMGYKPPSPRIKAFLEEHVKDFDNPGDAIQQVFVNNARLKGLIGMRSSESSKWLYSSMEQALLDTMHHEATNTRDKIYGLLGIINEKSRRRVIVDYKLEVWQISSQAIIANSKTTGFLQAAISQRHRSNVEIRGPLPSWLPDFTQKPCYESSLFKLPWIWRHYHGEARPRYSTDHKVLTVTATMIDTVQMTKLLDFDPYEGQDDLREIERMANTAQMIILGADHPLYSIHHDLRVELWVVLMLNTTATFFSNLDPHDRVEKHRSLYKLLVDGNPQDKPKRPTNLNALSDWYWTEDASLSLFTKEMHRLTHNLSFIATSNGFIGIGPRNLESGDRLAILEYTSYVVALRPRRDTETTKYVILGPVFIAGLSERYGMLEKLGRDGKLTNEKVDIV</sequence>
<name>W3XM13_PESFW</name>
<gene>
    <name evidence="2" type="ORF">PFICI_00119</name>
</gene>
<keyword evidence="3" id="KW-1185">Reference proteome</keyword>
<proteinExistence type="predicted"/>
<feature type="domain" description="Heterokaryon incompatibility" evidence="1">
    <location>
        <begin position="17"/>
        <end position="132"/>
    </location>
</feature>
<dbReference type="AlphaFoldDB" id="W3XM13"/>
<dbReference type="PANTHER" id="PTHR24148:SF73">
    <property type="entry name" value="HET DOMAIN PROTEIN (AFU_ORTHOLOGUE AFUA_8G01020)"/>
    <property type="match status" value="1"/>
</dbReference>
<dbReference type="GeneID" id="19265132"/>
<dbReference type="Proteomes" id="UP000030651">
    <property type="component" value="Unassembled WGS sequence"/>
</dbReference>
<dbReference type="PANTHER" id="PTHR24148">
    <property type="entry name" value="ANKYRIN REPEAT DOMAIN-CONTAINING PROTEIN 39 HOMOLOG-RELATED"/>
    <property type="match status" value="1"/>
</dbReference>
<dbReference type="InterPro" id="IPR010730">
    <property type="entry name" value="HET"/>
</dbReference>
<accession>W3XM13</accession>
<dbReference type="OrthoDB" id="3477286at2759"/>